<proteinExistence type="predicted"/>
<protein>
    <submittedName>
        <fullName evidence="1">Uncharacterized protein</fullName>
    </submittedName>
</protein>
<dbReference type="EMBL" id="GIBP01011774">
    <property type="protein sequence ID" value="NDV40743.1"/>
    <property type="molecule type" value="Transcribed_RNA"/>
</dbReference>
<sequence>MESLVAALVDGGGVVPVEVEGLVEGGGGGRGVGR</sequence>
<organism evidence="1">
    <name type="scientific">Arcella intermedia</name>
    <dbReference type="NCBI Taxonomy" id="1963864"/>
    <lineage>
        <taxon>Eukaryota</taxon>
        <taxon>Amoebozoa</taxon>
        <taxon>Tubulinea</taxon>
        <taxon>Elardia</taxon>
        <taxon>Arcellinida</taxon>
        <taxon>Sphaerothecina</taxon>
        <taxon>Arcellidae</taxon>
        <taxon>Arcella</taxon>
    </lineage>
</organism>
<evidence type="ECO:0000313" key="1">
    <source>
        <dbReference type="EMBL" id="NDV40743.1"/>
    </source>
</evidence>
<name>A0A6B2LUP8_9EUKA</name>
<dbReference type="AlphaFoldDB" id="A0A6B2LUP8"/>
<reference evidence="1" key="1">
    <citation type="journal article" date="2020" name="J. Eukaryot. Microbiol.">
        <title>De novo Sequencing, Assembly and Annotation of the Transcriptome for the Free-Living Testate Amoeba Arcella intermedia.</title>
        <authorList>
            <person name="Ribeiro G.M."/>
            <person name="Porfirio-Sousa A.L."/>
            <person name="Maurer-Alcala X.X."/>
            <person name="Katz L.A."/>
            <person name="Lahr D.J.G."/>
        </authorList>
    </citation>
    <scope>NUCLEOTIDE SEQUENCE</scope>
</reference>
<accession>A0A6B2LUP8</accession>